<dbReference type="EMBL" id="CASHTH010003867">
    <property type="protein sequence ID" value="CAI8050455.1"/>
    <property type="molecule type" value="Genomic_DNA"/>
</dbReference>
<gene>
    <name evidence="2" type="ORF">GBAR_LOCUS27711</name>
</gene>
<dbReference type="Pfam" id="PF13325">
    <property type="entry name" value="MCRS_N"/>
    <property type="match status" value="1"/>
</dbReference>
<accession>A0AA35XGC9</accession>
<evidence type="ECO:0000313" key="3">
    <source>
        <dbReference type="Proteomes" id="UP001174909"/>
    </source>
</evidence>
<keyword evidence="3" id="KW-1185">Reference proteome</keyword>
<organism evidence="2 3">
    <name type="scientific">Geodia barretti</name>
    <name type="common">Barrett's horny sponge</name>
    <dbReference type="NCBI Taxonomy" id="519541"/>
    <lineage>
        <taxon>Eukaryota</taxon>
        <taxon>Metazoa</taxon>
        <taxon>Porifera</taxon>
        <taxon>Demospongiae</taxon>
        <taxon>Heteroscleromorpha</taxon>
        <taxon>Tetractinellida</taxon>
        <taxon>Astrophorina</taxon>
        <taxon>Geodiidae</taxon>
        <taxon>Geodia</taxon>
    </lineage>
</organism>
<dbReference type="InterPro" id="IPR037912">
    <property type="entry name" value="MCRS1"/>
</dbReference>
<dbReference type="GO" id="GO:0044545">
    <property type="term" value="C:NSL complex"/>
    <property type="evidence" value="ECO:0007669"/>
    <property type="project" value="TreeGrafter"/>
</dbReference>
<comment type="caution">
    <text evidence="2">The sequence shown here is derived from an EMBL/GenBank/DDBJ whole genome shotgun (WGS) entry which is preliminary data.</text>
</comment>
<evidence type="ECO:0000259" key="1">
    <source>
        <dbReference type="Pfam" id="PF13325"/>
    </source>
</evidence>
<dbReference type="GO" id="GO:0045944">
    <property type="term" value="P:positive regulation of transcription by RNA polymerase II"/>
    <property type="evidence" value="ECO:0007669"/>
    <property type="project" value="TreeGrafter"/>
</dbReference>
<dbReference type="GO" id="GO:0002151">
    <property type="term" value="F:G-quadruplex RNA binding"/>
    <property type="evidence" value="ECO:0007669"/>
    <property type="project" value="InterPro"/>
</dbReference>
<dbReference type="PANTHER" id="PTHR13233:SF0">
    <property type="entry name" value="MICROSPHERULE PROTEIN 1"/>
    <property type="match status" value="1"/>
</dbReference>
<dbReference type="InterPro" id="IPR025999">
    <property type="entry name" value="MCRS_N"/>
</dbReference>
<sequence length="255" mass="28631">MLISAVQQSNDLAAVHLGVKFSCRFTLKEVQERWYALLYDPQISKIAIEAMRTLPPGVVTMALNNALWSVEEEAVLARIPSTDAGHLETFQSLLKAHPSVFHACRTPTSLHHHWVLMGHYKLLNNQKIELIPPGDTVVNFTDAEDQLNDSELVKQRDVRETALEQELMASERQVKREITRMEEEIPRWRTIIDTGAPPEFGAGVYAILKGKVVEFMMTSHSVTLGRNSAAGQVDFDLSLEAPAFKISRRQVSSGR</sequence>
<dbReference type="PANTHER" id="PTHR13233">
    <property type="entry name" value="MICROSPHERULE PROTEIN 1"/>
    <property type="match status" value="1"/>
</dbReference>
<feature type="domain" description="Microspherule protein N-terminal" evidence="1">
    <location>
        <begin position="1"/>
        <end position="193"/>
    </location>
</feature>
<dbReference type="Proteomes" id="UP001174909">
    <property type="component" value="Unassembled WGS sequence"/>
</dbReference>
<proteinExistence type="predicted"/>
<dbReference type="GO" id="GO:0071339">
    <property type="term" value="C:MLL1 complex"/>
    <property type="evidence" value="ECO:0007669"/>
    <property type="project" value="InterPro"/>
</dbReference>
<dbReference type="GO" id="GO:0031011">
    <property type="term" value="C:Ino80 complex"/>
    <property type="evidence" value="ECO:0007669"/>
    <property type="project" value="InterPro"/>
</dbReference>
<reference evidence="2" key="1">
    <citation type="submission" date="2023-03" db="EMBL/GenBank/DDBJ databases">
        <authorList>
            <person name="Steffen K."/>
            <person name="Cardenas P."/>
        </authorList>
    </citation>
    <scope>NUCLEOTIDE SEQUENCE</scope>
</reference>
<name>A0AA35XGC9_GEOBA</name>
<evidence type="ECO:0000313" key="2">
    <source>
        <dbReference type="EMBL" id="CAI8050455.1"/>
    </source>
</evidence>
<dbReference type="AlphaFoldDB" id="A0AA35XGC9"/>
<protein>
    <submittedName>
        <fullName evidence="2">Microspherule protein 1</fullName>
    </submittedName>
</protein>